<evidence type="ECO:0000313" key="3">
    <source>
        <dbReference type="EMBL" id="SFQ14469.1"/>
    </source>
</evidence>
<evidence type="ECO:0000256" key="1">
    <source>
        <dbReference type="SAM" id="Phobius"/>
    </source>
</evidence>
<reference evidence="3 4" key="1">
    <citation type="submission" date="2016-10" db="EMBL/GenBank/DDBJ databases">
        <authorList>
            <person name="de Groot N.N."/>
        </authorList>
    </citation>
    <scope>NUCLEOTIDE SEQUENCE [LARGE SCALE GENOMIC DNA]</scope>
    <source>
        <strain evidence="3 4">DSM 20581</strain>
    </source>
</reference>
<feature type="transmembrane region" description="Helical" evidence="1">
    <location>
        <begin position="142"/>
        <end position="161"/>
    </location>
</feature>
<sequence>MNKSIKSTLFIVLAFVMMGILFYSSSQPYGDQSMTGFLDTLLKNEPLKGLLSHIRFTYAGSEVSIGASGYNAFIEFYLRKAAHFGSYFLLALFWFLGLKDRINGIYLAALVSWLLAVGYASFDEFHQGLTPDRTPLLEDIVLDSIGALSAVVLVLVYVLVWKKKHPLKRTYK</sequence>
<dbReference type="RefSeq" id="WP_425248173.1">
    <property type="nucleotide sequence ID" value="NZ_FOXW01000002.1"/>
</dbReference>
<evidence type="ECO:0000259" key="2">
    <source>
        <dbReference type="Pfam" id="PF04892"/>
    </source>
</evidence>
<dbReference type="EMBL" id="FOXW01000002">
    <property type="protein sequence ID" value="SFQ14469.1"/>
    <property type="molecule type" value="Genomic_DNA"/>
</dbReference>
<gene>
    <name evidence="3" type="ORF">SAMN04488506_0756</name>
</gene>
<keyword evidence="4" id="KW-1185">Reference proteome</keyword>
<feature type="domain" description="VanZ-like" evidence="2">
    <location>
        <begin position="10"/>
        <end position="156"/>
    </location>
</feature>
<dbReference type="InterPro" id="IPR006976">
    <property type="entry name" value="VanZ-like"/>
</dbReference>
<protein>
    <submittedName>
        <fullName evidence="3">VanZ like family protein</fullName>
    </submittedName>
</protein>
<proteinExistence type="predicted"/>
<feature type="transmembrane region" description="Helical" evidence="1">
    <location>
        <begin position="81"/>
        <end position="98"/>
    </location>
</feature>
<dbReference type="Proteomes" id="UP000199136">
    <property type="component" value="Unassembled WGS sequence"/>
</dbReference>
<dbReference type="STRING" id="82801.SAMN04488506_0756"/>
<keyword evidence="1" id="KW-1133">Transmembrane helix</keyword>
<dbReference type="AlphaFoldDB" id="A0A1I5W425"/>
<dbReference type="NCBIfam" id="NF037970">
    <property type="entry name" value="vanZ_1"/>
    <property type="match status" value="1"/>
</dbReference>
<dbReference type="Pfam" id="PF04892">
    <property type="entry name" value="VanZ"/>
    <property type="match status" value="1"/>
</dbReference>
<keyword evidence="1" id="KW-0812">Transmembrane</keyword>
<evidence type="ECO:0000313" key="4">
    <source>
        <dbReference type="Proteomes" id="UP000199136"/>
    </source>
</evidence>
<keyword evidence="1" id="KW-0472">Membrane</keyword>
<dbReference type="InterPro" id="IPR016747">
    <property type="entry name" value="Phosphotransbutyrylase"/>
</dbReference>
<name>A0A1I5W425_9LACT</name>
<organism evidence="3 4">
    <name type="scientific">Desemzia incerta</name>
    <dbReference type="NCBI Taxonomy" id="82801"/>
    <lineage>
        <taxon>Bacteria</taxon>
        <taxon>Bacillati</taxon>
        <taxon>Bacillota</taxon>
        <taxon>Bacilli</taxon>
        <taxon>Lactobacillales</taxon>
        <taxon>Carnobacteriaceae</taxon>
        <taxon>Desemzia</taxon>
    </lineage>
</organism>
<accession>A0A1I5W425</accession>
<feature type="transmembrane region" description="Helical" evidence="1">
    <location>
        <begin position="105"/>
        <end position="122"/>
    </location>
</feature>
<feature type="transmembrane region" description="Helical" evidence="1">
    <location>
        <begin position="7"/>
        <end position="25"/>
    </location>
</feature>
<dbReference type="PIRSF" id="PIRSF019083">
    <property type="entry name" value="UCP019083_VanZ"/>
    <property type="match status" value="1"/>
</dbReference>